<organism evidence="3 4">
    <name type="scientific">Cnuella takakiae</name>
    <dbReference type="NCBI Taxonomy" id="1302690"/>
    <lineage>
        <taxon>Bacteria</taxon>
        <taxon>Pseudomonadati</taxon>
        <taxon>Bacteroidota</taxon>
        <taxon>Chitinophagia</taxon>
        <taxon>Chitinophagales</taxon>
        <taxon>Chitinophagaceae</taxon>
        <taxon>Cnuella</taxon>
    </lineage>
</organism>
<dbReference type="Pfam" id="PF19335">
    <property type="entry name" value="HMBD"/>
    <property type="match status" value="3"/>
</dbReference>
<keyword evidence="4" id="KW-1185">Reference proteome</keyword>
<dbReference type="GO" id="GO:0046872">
    <property type="term" value="F:metal ion binding"/>
    <property type="evidence" value="ECO:0007669"/>
    <property type="project" value="InterPro"/>
</dbReference>
<dbReference type="STRING" id="1302690.BUE76_23825"/>
<dbReference type="Proteomes" id="UP000184368">
    <property type="component" value="Unassembled WGS sequence"/>
</dbReference>
<sequence length="148" mass="16480">MKKVLFMAVAILISSATLLAQTKAGKVDTSQHATFYTCPKHSDVVRHQPGKCFTCGTELTLTTKEEMKTSALKNYTCPVHISVTSHDPGKCPQCGRKMNWSPKEEMKAEVTKLFTCPMHPEVALNKDGICPKCSKPLEERKRAKIKRS</sequence>
<evidence type="ECO:0000256" key="1">
    <source>
        <dbReference type="SAM" id="SignalP"/>
    </source>
</evidence>
<feature type="domain" description="Heavy metal binding" evidence="2">
    <location>
        <begin position="114"/>
        <end position="138"/>
    </location>
</feature>
<dbReference type="RefSeq" id="WP_073039119.1">
    <property type="nucleotide sequence ID" value="NZ_FQUO01000001.1"/>
</dbReference>
<feature type="domain" description="Heavy metal binding" evidence="2">
    <location>
        <begin position="74"/>
        <end position="98"/>
    </location>
</feature>
<name>A0A1M4SP87_9BACT</name>
<keyword evidence="1" id="KW-0732">Signal</keyword>
<accession>A0A1M4SP87</accession>
<dbReference type="OrthoDB" id="1521937at2"/>
<feature type="domain" description="Heavy metal binding" evidence="2">
    <location>
        <begin position="35"/>
        <end position="59"/>
    </location>
</feature>
<evidence type="ECO:0000313" key="4">
    <source>
        <dbReference type="Proteomes" id="UP000184368"/>
    </source>
</evidence>
<feature type="chain" id="PRO_5012838424" description="Heavy metal binding domain-containing protein" evidence="1">
    <location>
        <begin position="21"/>
        <end position="148"/>
    </location>
</feature>
<reference evidence="3 4" key="1">
    <citation type="submission" date="2016-11" db="EMBL/GenBank/DDBJ databases">
        <authorList>
            <person name="Jaros S."/>
            <person name="Januszkiewicz K."/>
            <person name="Wedrychowicz H."/>
        </authorList>
    </citation>
    <scope>NUCLEOTIDE SEQUENCE [LARGE SCALE GENOMIC DNA]</scope>
    <source>
        <strain evidence="3 4">DSM 26897</strain>
    </source>
</reference>
<proteinExistence type="predicted"/>
<evidence type="ECO:0000313" key="3">
    <source>
        <dbReference type="EMBL" id="SHE33995.1"/>
    </source>
</evidence>
<gene>
    <name evidence="3" type="ORF">SAMN05444008_101189</name>
</gene>
<dbReference type="AlphaFoldDB" id="A0A1M4SP87"/>
<protein>
    <recommendedName>
        <fullName evidence="2">Heavy metal binding domain-containing protein</fullName>
    </recommendedName>
</protein>
<dbReference type="EMBL" id="FQUO01000001">
    <property type="protein sequence ID" value="SHE33995.1"/>
    <property type="molecule type" value="Genomic_DNA"/>
</dbReference>
<evidence type="ECO:0000259" key="2">
    <source>
        <dbReference type="Pfam" id="PF19335"/>
    </source>
</evidence>
<dbReference type="InterPro" id="IPR045800">
    <property type="entry name" value="HMBD"/>
</dbReference>
<feature type="signal peptide" evidence="1">
    <location>
        <begin position="1"/>
        <end position="20"/>
    </location>
</feature>